<dbReference type="Proteomes" id="UP000245207">
    <property type="component" value="Unassembled WGS sequence"/>
</dbReference>
<dbReference type="AlphaFoldDB" id="A0A2U1KI90"/>
<accession>A0A2U1KI90</accession>
<keyword evidence="3" id="KW-1185">Reference proteome</keyword>
<evidence type="ECO:0000313" key="3">
    <source>
        <dbReference type="Proteomes" id="UP000245207"/>
    </source>
</evidence>
<sequence length="261" mass="29843">MNGGFGNANFSVSGISPWSRILAAVSRLISKQVIPSTFLQKRVGNGSNTRFWDDVWIDNQLLPTRFPRLYALETCKDANISDRWPATGWSWSWRRIMRGGIEQSQLSELTSLLVNFSCSEDRDRWWWSLDPQQLFSVKSTRCWIDKVVLPSSPAPTRWNKLVPRKVNILVWRVLLDQIPTRLNLLNRGMDIPCTLCPICSLETESINHIFSSCEVAARTWNAIEVWLQIPDLGMHSIMDIFAWLESSNMIAVDTKVGQGFA</sequence>
<organism evidence="2 3">
    <name type="scientific">Artemisia annua</name>
    <name type="common">Sweet wormwood</name>
    <dbReference type="NCBI Taxonomy" id="35608"/>
    <lineage>
        <taxon>Eukaryota</taxon>
        <taxon>Viridiplantae</taxon>
        <taxon>Streptophyta</taxon>
        <taxon>Embryophyta</taxon>
        <taxon>Tracheophyta</taxon>
        <taxon>Spermatophyta</taxon>
        <taxon>Magnoliopsida</taxon>
        <taxon>eudicotyledons</taxon>
        <taxon>Gunneridae</taxon>
        <taxon>Pentapetalae</taxon>
        <taxon>asterids</taxon>
        <taxon>campanulids</taxon>
        <taxon>Asterales</taxon>
        <taxon>Asteraceae</taxon>
        <taxon>Asteroideae</taxon>
        <taxon>Anthemideae</taxon>
        <taxon>Artemisiinae</taxon>
        <taxon>Artemisia</taxon>
    </lineage>
</organism>
<name>A0A2U1KI90_ARTAN</name>
<dbReference type="PANTHER" id="PTHR36617:SF16">
    <property type="entry name" value="OS04G0516500 PROTEIN"/>
    <property type="match status" value="1"/>
</dbReference>
<dbReference type="Pfam" id="PF13966">
    <property type="entry name" value="zf-RVT"/>
    <property type="match status" value="1"/>
</dbReference>
<reference evidence="2 3" key="1">
    <citation type="journal article" date="2018" name="Mol. Plant">
        <title>The genome of Artemisia annua provides insight into the evolution of Asteraceae family and artemisinin biosynthesis.</title>
        <authorList>
            <person name="Shen Q."/>
            <person name="Zhang L."/>
            <person name="Liao Z."/>
            <person name="Wang S."/>
            <person name="Yan T."/>
            <person name="Shi P."/>
            <person name="Liu M."/>
            <person name="Fu X."/>
            <person name="Pan Q."/>
            <person name="Wang Y."/>
            <person name="Lv Z."/>
            <person name="Lu X."/>
            <person name="Zhang F."/>
            <person name="Jiang W."/>
            <person name="Ma Y."/>
            <person name="Chen M."/>
            <person name="Hao X."/>
            <person name="Li L."/>
            <person name="Tang Y."/>
            <person name="Lv G."/>
            <person name="Zhou Y."/>
            <person name="Sun X."/>
            <person name="Brodelius P.E."/>
            <person name="Rose J.K.C."/>
            <person name="Tang K."/>
        </authorList>
    </citation>
    <scope>NUCLEOTIDE SEQUENCE [LARGE SCALE GENOMIC DNA]</scope>
    <source>
        <strain evidence="3">cv. Huhao1</strain>
        <tissue evidence="2">Leaf</tissue>
    </source>
</reference>
<dbReference type="EMBL" id="PKPP01018167">
    <property type="protein sequence ID" value="PWA36452.1"/>
    <property type="molecule type" value="Genomic_DNA"/>
</dbReference>
<comment type="caution">
    <text evidence="2">The sequence shown here is derived from an EMBL/GenBank/DDBJ whole genome shotgun (WGS) entry which is preliminary data.</text>
</comment>
<dbReference type="OrthoDB" id="1729078at2759"/>
<keyword evidence="2" id="KW-0808">Transferase</keyword>
<evidence type="ECO:0000313" key="2">
    <source>
        <dbReference type="EMBL" id="PWA36452.1"/>
    </source>
</evidence>
<keyword evidence="2" id="KW-0548">Nucleotidyltransferase</keyword>
<evidence type="ECO:0000259" key="1">
    <source>
        <dbReference type="Pfam" id="PF13966"/>
    </source>
</evidence>
<dbReference type="InterPro" id="IPR026960">
    <property type="entry name" value="RVT-Znf"/>
</dbReference>
<gene>
    <name evidence="2" type="ORF">CTI12_AA599740</name>
</gene>
<keyword evidence="2" id="KW-0695">RNA-directed DNA polymerase</keyword>
<proteinExistence type="predicted"/>
<feature type="domain" description="Reverse transcriptase zinc-binding" evidence="1">
    <location>
        <begin position="151"/>
        <end position="220"/>
    </location>
</feature>
<dbReference type="PANTHER" id="PTHR36617">
    <property type="entry name" value="PROTEIN, PUTATIVE-RELATED"/>
    <property type="match status" value="1"/>
</dbReference>
<protein>
    <submittedName>
        <fullName evidence="2">RNA-directed DNA polymerase, eukaryota</fullName>
    </submittedName>
</protein>
<dbReference type="GO" id="GO:0003964">
    <property type="term" value="F:RNA-directed DNA polymerase activity"/>
    <property type="evidence" value="ECO:0007669"/>
    <property type="project" value="UniProtKB-KW"/>
</dbReference>
<dbReference type="STRING" id="35608.A0A2U1KI90"/>